<protein>
    <submittedName>
        <fullName evidence="2">DinB family protein</fullName>
    </submittedName>
</protein>
<organism evidence="2 3">
    <name type="scientific">Nocardioides plantarum</name>
    <dbReference type="NCBI Taxonomy" id="29299"/>
    <lineage>
        <taxon>Bacteria</taxon>
        <taxon>Bacillati</taxon>
        <taxon>Actinomycetota</taxon>
        <taxon>Actinomycetes</taxon>
        <taxon>Propionibacteriales</taxon>
        <taxon>Nocardioidaceae</taxon>
        <taxon>Nocardioides</taxon>
    </lineage>
</organism>
<dbReference type="RefSeq" id="WP_140009206.1">
    <property type="nucleotide sequence ID" value="NZ_JBHMDG010000034.1"/>
</dbReference>
<dbReference type="Gene3D" id="1.20.120.450">
    <property type="entry name" value="dinb family like domain"/>
    <property type="match status" value="1"/>
</dbReference>
<dbReference type="Proteomes" id="UP001589750">
    <property type="component" value="Unassembled WGS sequence"/>
</dbReference>
<name>A0ABV5KFF7_9ACTN</name>
<dbReference type="InterPro" id="IPR024775">
    <property type="entry name" value="DinB-like"/>
</dbReference>
<keyword evidence="3" id="KW-1185">Reference proteome</keyword>
<dbReference type="InterPro" id="IPR034660">
    <property type="entry name" value="DinB/YfiT-like"/>
</dbReference>
<sequence length="165" mass="17705">MTPSQVLSDAFGRVHESVEAVLDGLDDDQLRHRPGPDANPIGWLVWHLVRVQDDHVADVAGSEQVYAGFVDRFALPYDEGAIGYGQSSDDVAAFVAPAPLLAEYAAAVHERTLAYLATLSGDDLDRVVDTRWDPPVTLGARLVSVVNDDTQHVGQAAYVKGLLGA</sequence>
<reference evidence="2 3" key="1">
    <citation type="submission" date="2024-09" db="EMBL/GenBank/DDBJ databases">
        <authorList>
            <person name="Sun Q."/>
            <person name="Mori K."/>
        </authorList>
    </citation>
    <scope>NUCLEOTIDE SEQUENCE [LARGE SCALE GENOMIC DNA]</scope>
    <source>
        <strain evidence="2 3">JCM 9626</strain>
    </source>
</reference>
<comment type="caution">
    <text evidence="2">The sequence shown here is derived from an EMBL/GenBank/DDBJ whole genome shotgun (WGS) entry which is preliminary data.</text>
</comment>
<evidence type="ECO:0000259" key="1">
    <source>
        <dbReference type="Pfam" id="PF12867"/>
    </source>
</evidence>
<evidence type="ECO:0000313" key="2">
    <source>
        <dbReference type="EMBL" id="MFB9315475.1"/>
    </source>
</evidence>
<evidence type="ECO:0000313" key="3">
    <source>
        <dbReference type="Proteomes" id="UP001589750"/>
    </source>
</evidence>
<feature type="domain" description="DinB-like" evidence="1">
    <location>
        <begin position="11"/>
        <end position="156"/>
    </location>
</feature>
<dbReference type="Pfam" id="PF12867">
    <property type="entry name" value="DinB_2"/>
    <property type="match status" value="1"/>
</dbReference>
<proteinExistence type="predicted"/>
<accession>A0ABV5KFF7</accession>
<dbReference type="EMBL" id="JBHMDG010000034">
    <property type="protein sequence ID" value="MFB9315475.1"/>
    <property type="molecule type" value="Genomic_DNA"/>
</dbReference>
<gene>
    <name evidence="2" type="ORF">ACFFRI_20690</name>
</gene>
<dbReference type="NCBIfam" id="NF047843">
    <property type="entry name" value="MST_Rv0443"/>
    <property type="match status" value="1"/>
</dbReference>
<dbReference type="SUPFAM" id="SSF109854">
    <property type="entry name" value="DinB/YfiT-like putative metalloenzymes"/>
    <property type="match status" value="1"/>
</dbReference>